<protein>
    <submittedName>
        <fullName evidence="2">IMPACT family protein</fullName>
    </submittedName>
</protein>
<accession>A0A5C8NTE9</accession>
<dbReference type="Gene3D" id="3.30.230.30">
    <property type="entry name" value="Impact, N-terminal domain"/>
    <property type="match status" value="1"/>
</dbReference>
<evidence type="ECO:0000313" key="2">
    <source>
        <dbReference type="EMBL" id="TXL63903.1"/>
    </source>
</evidence>
<dbReference type="InterPro" id="IPR001498">
    <property type="entry name" value="Impact_N"/>
</dbReference>
<feature type="domain" description="Impact N-terminal" evidence="1">
    <location>
        <begin position="36"/>
        <end position="137"/>
    </location>
</feature>
<dbReference type="OrthoDB" id="9813771at2"/>
<reference evidence="2 3" key="1">
    <citation type="submission" date="2019-06" db="EMBL/GenBank/DDBJ databases">
        <title>Quisquiliibacterium sp. nov., isolated from a maize field.</title>
        <authorList>
            <person name="Lin S.-Y."/>
            <person name="Tsai C.-F."/>
            <person name="Young C.-C."/>
        </authorList>
    </citation>
    <scope>NUCLEOTIDE SEQUENCE [LARGE SCALE GENOMIC DNA]</scope>
    <source>
        <strain evidence="2 3">CC-CFT501</strain>
    </source>
</reference>
<evidence type="ECO:0000259" key="1">
    <source>
        <dbReference type="Pfam" id="PF01205"/>
    </source>
</evidence>
<dbReference type="EMBL" id="VDUY01000007">
    <property type="protein sequence ID" value="TXL63903.1"/>
    <property type="molecule type" value="Genomic_DNA"/>
</dbReference>
<dbReference type="Pfam" id="PF01205">
    <property type="entry name" value="Impact_N"/>
    <property type="match status" value="1"/>
</dbReference>
<dbReference type="InterPro" id="IPR036956">
    <property type="entry name" value="Impact_N_sf"/>
</dbReference>
<dbReference type="RefSeq" id="WP_147705597.1">
    <property type="nucleotide sequence ID" value="NZ_VDUY01000007.1"/>
</dbReference>
<sequence>MTLSALSPGFNQQASGETPIRAPLCAALASGELLIRGSCFIGCVQLIAVRAGALKIVESPRSEQLGAAYVCGALRADGHSASVDDVRPSGTWGPMLDPPHAQDVNVVTAAMKCCFAGVGLGACGLVRAYTDALAQVLLGAGRTPIVLRQALRCRMQYAQDGLIRR</sequence>
<evidence type="ECO:0000313" key="3">
    <source>
        <dbReference type="Proteomes" id="UP000321548"/>
    </source>
</evidence>
<keyword evidence="3" id="KW-1185">Reference proteome</keyword>
<gene>
    <name evidence="2" type="ORF">FHP08_16560</name>
</gene>
<proteinExistence type="predicted"/>
<dbReference type="AlphaFoldDB" id="A0A5C8NTE9"/>
<name>A0A5C8NTE9_9BURK</name>
<organism evidence="2 3">
    <name type="scientific">Zeimonas arvi</name>
    <dbReference type="NCBI Taxonomy" id="2498847"/>
    <lineage>
        <taxon>Bacteria</taxon>
        <taxon>Pseudomonadati</taxon>
        <taxon>Pseudomonadota</taxon>
        <taxon>Betaproteobacteria</taxon>
        <taxon>Burkholderiales</taxon>
        <taxon>Burkholderiaceae</taxon>
        <taxon>Zeimonas</taxon>
    </lineage>
</organism>
<dbReference type="Proteomes" id="UP000321548">
    <property type="component" value="Unassembled WGS sequence"/>
</dbReference>
<comment type="caution">
    <text evidence="2">The sequence shown here is derived from an EMBL/GenBank/DDBJ whole genome shotgun (WGS) entry which is preliminary data.</text>
</comment>
<dbReference type="SUPFAM" id="SSF54211">
    <property type="entry name" value="Ribosomal protein S5 domain 2-like"/>
    <property type="match status" value="1"/>
</dbReference>
<dbReference type="InterPro" id="IPR020568">
    <property type="entry name" value="Ribosomal_Su5_D2-typ_SF"/>
</dbReference>